<dbReference type="PANTHER" id="PTHR35807">
    <property type="entry name" value="TRANSCRIPTIONAL REGULATOR REDD-RELATED"/>
    <property type="match status" value="1"/>
</dbReference>
<keyword evidence="6" id="KW-0175">Coiled coil</keyword>
<dbReference type="InterPro" id="IPR005158">
    <property type="entry name" value="BTAD"/>
</dbReference>
<keyword evidence="3 5" id="KW-0238">DNA-binding</keyword>
<dbReference type="InterPro" id="IPR051677">
    <property type="entry name" value="AfsR-DnrI-RedD_regulator"/>
</dbReference>
<feature type="domain" description="OmpR/PhoB-type" evidence="7">
    <location>
        <begin position="1"/>
        <end position="90"/>
    </location>
</feature>
<dbReference type="OrthoDB" id="4500249at2"/>
<dbReference type="GO" id="GO:0003677">
    <property type="term" value="F:DNA binding"/>
    <property type="evidence" value="ECO:0007669"/>
    <property type="project" value="UniProtKB-UniRule"/>
</dbReference>
<accession>A0A2T0RHF1</accession>
<name>A0A2T0RHF1_9ACTN</name>
<dbReference type="InterPro" id="IPR036388">
    <property type="entry name" value="WH-like_DNA-bd_sf"/>
</dbReference>
<keyword evidence="9" id="KW-1185">Reference proteome</keyword>
<dbReference type="InterPro" id="IPR027417">
    <property type="entry name" value="P-loop_NTPase"/>
</dbReference>
<reference evidence="8 9" key="1">
    <citation type="submission" date="2018-03" db="EMBL/GenBank/DDBJ databases">
        <title>Genomic Encyclopedia of Archaeal and Bacterial Type Strains, Phase II (KMG-II): from individual species to whole genera.</title>
        <authorList>
            <person name="Goeker M."/>
        </authorList>
    </citation>
    <scope>NUCLEOTIDE SEQUENCE [LARGE SCALE GENOMIC DNA]</scope>
    <source>
        <strain evidence="8 9">DSM 45348</strain>
    </source>
</reference>
<dbReference type="Pfam" id="PF03704">
    <property type="entry name" value="BTAD"/>
    <property type="match status" value="1"/>
</dbReference>
<dbReference type="GO" id="GO:0000160">
    <property type="term" value="P:phosphorelay signal transduction system"/>
    <property type="evidence" value="ECO:0007669"/>
    <property type="project" value="InterPro"/>
</dbReference>
<evidence type="ECO:0000256" key="6">
    <source>
        <dbReference type="SAM" id="Coils"/>
    </source>
</evidence>
<keyword evidence="2" id="KW-0805">Transcription regulation</keyword>
<dbReference type="Proteomes" id="UP000239209">
    <property type="component" value="Unassembled WGS sequence"/>
</dbReference>
<dbReference type="Gene3D" id="1.25.40.10">
    <property type="entry name" value="Tetratricopeptide repeat domain"/>
    <property type="match status" value="1"/>
</dbReference>
<evidence type="ECO:0000313" key="9">
    <source>
        <dbReference type="Proteomes" id="UP000239209"/>
    </source>
</evidence>
<protein>
    <submittedName>
        <fullName evidence="8">Transcriptional regulator</fullName>
    </submittedName>
</protein>
<dbReference type="SUPFAM" id="SSF48452">
    <property type="entry name" value="TPR-like"/>
    <property type="match status" value="1"/>
</dbReference>
<proteinExistence type="inferred from homology"/>
<dbReference type="Gene3D" id="1.10.10.10">
    <property type="entry name" value="Winged helix-like DNA-binding domain superfamily/Winged helix DNA-binding domain"/>
    <property type="match status" value="1"/>
</dbReference>
<dbReference type="CDD" id="cd15831">
    <property type="entry name" value="BTAD"/>
    <property type="match status" value="1"/>
</dbReference>
<sequence length="1136" mass="121196">MRVRLLGTVDVHAGDEFRQVPGLRRKAILSVLALNAGRTVSAGRLLELVWGDRAPATGLNTVQSHVSYLRRILGARSAIVSRSPGFLLDLPGDATDAATAERLIHAGLRAADPARAAEHLRAALGLWRGSPLQGVTELPWLAEQARRLSKLELEARRALAEARLALGEHAELVPELQALAAQHPFDEQIQAQLVLALYRTGRQSDALAVVREVRRLLATELGIDVGSALSELETAVLQHDVAPARERIEPAPVPPAGPELVGRGRELGALLRHLDHRRPSGAVVPVVSGDPGMGKTRLLTELAVRAGQSGRTVLWGRAAEFEQQVPFALVMDALADHLAGTDPRRLDAVAGTDRALLREILPMLPAPENRTAARQAVEAERYLLYRAFRCLLEALAAPPGLLLVLEDLHWADQGSAELLAYLLRHPPRGPVVVAVSYRPRQMRGPLRQALGRAIQDGSADLVDLDPLSPAEADTLLPAELAADRRQHLYALSGGNPLYLLALAREGAAGPGEDDRSLGEQDPVPAAVREALRGELDALSAAETVVARAAAVVGNLAEVPLIAATAGLPEAEVSRALDALVGHDLLRPVPRTGRFQFRHPLIRRIAYDMAGPGWRVAAHGRAAAALARQGASAPEQAHHIESSARRGDPAAIDILRRAAAEVLHSSPGTAAHWLGAALRLVTDDHPPEVAQQLLGLRAQSLATSGQLAESREVLHRLRQAIPAEVTPERARLASWCAGVERMLGRHREANALLRAELARVADADGPVAATLLLALGARYIQPVPPGEPDWPRRALAAARRAGTPWMVAEALLQCVYADQAAGTWDASTRERLDEAAALVDARPDGELLELLHMVVWLATAETVYERLDDATRHVDRALGLARAAGQMYVVPGIHLLFVGLHMARGDLPAASRSLDEAREAVALAGTDTMMSMVLSRECTLAALTGDGKLAHRAGTEAVALAGRRGDYAAGVAVQALATAHLQAGEPAMCSSLLDGTEELPSTPTTRGTLYETLALAWSAQDRPEVAATWADRAEREVAVCPTPRRAGLAELARAHALRPVSASASAARAAAAARLFAGVDDRLLGGQAHLHTATALAADGQPGRARRELDRARTLFLSCGATALVDRTDQEERRIRR</sequence>
<dbReference type="GO" id="GO:0006355">
    <property type="term" value="P:regulation of DNA-templated transcription"/>
    <property type="evidence" value="ECO:0007669"/>
    <property type="project" value="InterPro"/>
</dbReference>
<comment type="similarity">
    <text evidence="1">Belongs to the AfsR/DnrI/RedD regulatory family.</text>
</comment>
<feature type="coiled-coil region" evidence="6">
    <location>
        <begin position="141"/>
        <end position="168"/>
    </location>
</feature>
<dbReference type="SMART" id="SM01043">
    <property type="entry name" value="BTAD"/>
    <property type="match status" value="1"/>
</dbReference>
<dbReference type="Pfam" id="PF13191">
    <property type="entry name" value="AAA_16"/>
    <property type="match status" value="1"/>
</dbReference>
<dbReference type="InterPro" id="IPR011990">
    <property type="entry name" value="TPR-like_helical_dom_sf"/>
</dbReference>
<dbReference type="Gene3D" id="3.40.50.300">
    <property type="entry name" value="P-loop containing nucleotide triphosphate hydrolases"/>
    <property type="match status" value="1"/>
</dbReference>
<dbReference type="PROSITE" id="PS51755">
    <property type="entry name" value="OMPR_PHOB"/>
    <property type="match status" value="1"/>
</dbReference>
<dbReference type="SUPFAM" id="SSF46894">
    <property type="entry name" value="C-terminal effector domain of the bipartite response regulators"/>
    <property type="match status" value="1"/>
</dbReference>
<dbReference type="SUPFAM" id="SSF52540">
    <property type="entry name" value="P-loop containing nucleoside triphosphate hydrolases"/>
    <property type="match status" value="1"/>
</dbReference>
<dbReference type="Pfam" id="PF00486">
    <property type="entry name" value="Trans_reg_C"/>
    <property type="match status" value="1"/>
</dbReference>
<dbReference type="InterPro" id="IPR001867">
    <property type="entry name" value="OmpR/PhoB-type_DNA-bd"/>
</dbReference>
<evidence type="ECO:0000256" key="4">
    <source>
        <dbReference type="ARBA" id="ARBA00023163"/>
    </source>
</evidence>
<evidence type="ECO:0000256" key="3">
    <source>
        <dbReference type="ARBA" id="ARBA00023125"/>
    </source>
</evidence>
<evidence type="ECO:0000256" key="2">
    <source>
        <dbReference type="ARBA" id="ARBA00023015"/>
    </source>
</evidence>
<dbReference type="AlphaFoldDB" id="A0A2T0RHF1"/>
<comment type="caution">
    <text evidence="8">The sequence shown here is derived from an EMBL/GenBank/DDBJ whole genome shotgun (WGS) entry which is preliminary data.</text>
</comment>
<dbReference type="InterPro" id="IPR041664">
    <property type="entry name" value="AAA_16"/>
</dbReference>
<keyword evidence="4" id="KW-0804">Transcription</keyword>
<organism evidence="8 9">
    <name type="scientific">Pseudosporangium ferrugineum</name>
    <dbReference type="NCBI Taxonomy" id="439699"/>
    <lineage>
        <taxon>Bacteria</taxon>
        <taxon>Bacillati</taxon>
        <taxon>Actinomycetota</taxon>
        <taxon>Actinomycetes</taxon>
        <taxon>Micromonosporales</taxon>
        <taxon>Micromonosporaceae</taxon>
        <taxon>Pseudosporangium</taxon>
    </lineage>
</organism>
<evidence type="ECO:0000256" key="1">
    <source>
        <dbReference type="ARBA" id="ARBA00005820"/>
    </source>
</evidence>
<gene>
    <name evidence="8" type="ORF">CLV70_12320</name>
</gene>
<evidence type="ECO:0000256" key="5">
    <source>
        <dbReference type="PROSITE-ProRule" id="PRU01091"/>
    </source>
</evidence>
<evidence type="ECO:0000313" key="8">
    <source>
        <dbReference type="EMBL" id="PRY20552.1"/>
    </source>
</evidence>
<dbReference type="PANTHER" id="PTHR35807:SF1">
    <property type="entry name" value="TRANSCRIPTIONAL REGULATOR REDD"/>
    <property type="match status" value="1"/>
</dbReference>
<dbReference type="SMART" id="SM00862">
    <property type="entry name" value="Trans_reg_C"/>
    <property type="match status" value="1"/>
</dbReference>
<dbReference type="RefSeq" id="WP_106130517.1">
    <property type="nucleotide sequence ID" value="NZ_PVZG01000023.1"/>
</dbReference>
<evidence type="ECO:0000259" key="7">
    <source>
        <dbReference type="PROSITE" id="PS51755"/>
    </source>
</evidence>
<feature type="DNA-binding region" description="OmpR/PhoB-type" evidence="5">
    <location>
        <begin position="1"/>
        <end position="90"/>
    </location>
</feature>
<dbReference type="InterPro" id="IPR016032">
    <property type="entry name" value="Sig_transdc_resp-reg_C-effctor"/>
</dbReference>
<dbReference type="EMBL" id="PVZG01000023">
    <property type="protein sequence ID" value="PRY20552.1"/>
    <property type="molecule type" value="Genomic_DNA"/>
</dbReference>